<dbReference type="OrthoDB" id="3174612at2"/>
<dbReference type="PANTHER" id="PTHR43540">
    <property type="entry name" value="PEROXYUREIDOACRYLATE/UREIDOACRYLATE AMIDOHYDROLASE-RELATED"/>
    <property type="match status" value="1"/>
</dbReference>
<dbReference type="SUPFAM" id="SSF52499">
    <property type="entry name" value="Isochorismatase-like hydrolases"/>
    <property type="match status" value="1"/>
</dbReference>
<evidence type="ECO:0000259" key="2">
    <source>
        <dbReference type="Pfam" id="PF00857"/>
    </source>
</evidence>
<evidence type="ECO:0000313" key="3">
    <source>
        <dbReference type="EMBL" id="SDU88350.1"/>
    </source>
</evidence>
<dbReference type="EMBL" id="LT629799">
    <property type="protein sequence ID" value="SDU88350.1"/>
    <property type="molecule type" value="Genomic_DNA"/>
</dbReference>
<accession>A0A1H2M516</accession>
<dbReference type="InterPro" id="IPR050272">
    <property type="entry name" value="Isochorismatase-like_hydrls"/>
</dbReference>
<dbReference type="Pfam" id="PF00857">
    <property type="entry name" value="Isochorismatase"/>
    <property type="match status" value="1"/>
</dbReference>
<dbReference type="AlphaFoldDB" id="A0A1H2M516"/>
<feature type="domain" description="Isochorismatase-like" evidence="2">
    <location>
        <begin position="11"/>
        <end position="143"/>
    </location>
</feature>
<dbReference type="InterPro" id="IPR000868">
    <property type="entry name" value="Isochorismatase-like_dom"/>
</dbReference>
<sequence>MSTFSDRPNRALVVVDMQVGVVGGAYKIDEVTETIKDVVARARAADVPVVWVQDDDGDHRAGTPGGQLVEGLEPVAGEALVSKRYGDAFAETDLEDVLAARGVGRLVLVGAASEQCIRSTLHSAVIAGYDVDLVKGAHTTSDLSAYGMPEPSVVVGFMDLLAEHGMQWPGRRGRAVAPEDLDL</sequence>
<dbReference type="Proteomes" id="UP000198825">
    <property type="component" value="Chromosome I"/>
</dbReference>
<keyword evidence="4" id="KW-1185">Reference proteome</keyword>
<dbReference type="RefSeq" id="WP_091073833.1">
    <property type="nucleotide sequence ID" value="NZ_LT629799.1"/>
</dbReference>
<evidence type="ECO:0000313" key="4">
    <source>
        <dbReference type="Proteomes" id="UP000198825"/>
    </source>
</evidence>
<name>A0A1H2M516_9ACTN</name>
<keyword evidence="1" id="KW-0378">Hydrolase</keyword>
<protein>
    <submittedName>
        <fullName evidence="3">Nicotinamidase-related amidase</fullName>
    </submittedName>
</protein>
<dbReference type="Gene3D" id="3.40.50.850">
    <property type="entry name" value="Isochorismatase-like"/>
    <property type="match status" value="1"/>
</dbReference>
<dbReference type="InterPro" id="IPR036380">
    <property type="entry name" value="Isochorismatase-like_sf"/>
</dbReference>
<gene>
    <name evidence="3" type="ORF">SAMN04488544_1419</name>
</gene>
<organism evidence="3 4">
    <name type="scientific">Microlunatus sagamiharensis</name>
    <dbReference type="NCBI Taxonomy" id="546874"/>
    <lineage>
        <taxon>Bacteria</taxon>
        <taxon>Bacillati</taxon>
        <taxon>Actinomycetota</taxon>
        <taxon>Actinomycetes</taxon>
        <taxon>Propionibacteriales</taxon>
        <taxon>Propionibacteriaceae</taxon>
        <taxon>Microlunatus</taxon>
    </lineage>
</organism>
<dbReference type="STRING" id="546874.SAMN04488544_1419"/>
<evidence type="ECO:0000256" key="1">
    <source>
        <dbReference type="ARBA" id="ARBA00022801"/>
    </source>
</evidence>
<proteinExistence type="predicted"/>
<reference evidence="4" key="1">
    <citation type="submission" date="2016-10" db="EMBL/GenBank/DDBJ databases">
        <authorList>
            <person name="Varghese N."/>
            <person name="Submissions S."/>
        </authorList>
    </citation>
    <scope>NUCLEOTIDE SEQUENCE [LARGE SCALE GENOMIC DNA]</scope>
    <source>
        <strain evidence="4">DSM 21743</strain>
    </source>
</reference>
<dbReference type="GO" id="GO:0016787">
    <property type="term" value="F:hydrolase activity"/>
    <property type="evidence" value="ECO:0007669"/>
    <property type="project" value="UniProtKB-KW"/>
</dbReference>